<name>A0A2S8JHZ9_RHOOP</name>
<dbReference type="AlphaFoldDB" id="A0A2S8JHZ9"/>
<dbReference type="Pfam" id="PF17925">
    <property type="entry name" value="TetR_C_20"/>
    <property type="match status" value="1"/>
</dbReference>
<comment type="caution">
    <text evidence="5">The sequence shown here is derived from an EMBL/GenBank/DDBJ whole genome shotgun (WGS) entry which is preliminary data.</text>
</comment>
<feature type="domain" description="HTH tetR-type" evidence="4">
    <location>
        <begin position="50"/>
        <end position="110"/>
    </location>
</feature>
<organism evidence="5 6">
    <name type="scientific">Rhodococcus opacus</name>
    <name type="common">Nocardia opaca</name>
    <dbReference type="NCBI Taxonomy" id="37919"/>
    <lineage>
        <taxon>Bacteria</taxon>
        <taxon>Bacillati</taxon>
        <taxon>Actinomycetota</taxon>
        <taxon>Actinomycetes</taxon>
        <taxon>Mycobacteriales</taxon>
        <taxon>Nocardiaceae</taxon>
        <taxon>Rhodococcus</taxon>
    </lineage>
</organism>
<keyword evidence="1 2" id="KW-0238">DNA-binding</keyword>
<dbReference type="SUPFAM" id="SSF46689">
    <property type="entry name" value="Homeodomain-like"/>
    <property type="match status" value="1"/>
</dbReference>
<evidence type="ECO:0000313" key="5">
    <source>
        <dbReference type="EMBL" id="PQP26667.1"/>
    </source>
</evidence>
<dbReference type="InterPro" id="IPR041642">
    <property type="entry name" value="KstR_C"/>
</dbReference>
<dbReference type="InterPro" id="IPR050109">
    <property type="entry name" value="HTH-type_TetR-like_transc_reg"/>
</dbReference>
<proteinExistence type="predicted"/>
<evidence type="ECO:0000256" key="2">
    <source>
        <dbReference type="PROSITE-ProRule" id="PRU00335"/>
    </source>
</evidence>
<sequence length="233" mass="25587">MPSPDDTEVTVARLTSMSSAEEPLTAGRDGLLSLLRNGQLPSRGAKAPQRERYQRIVAAAMELASEGGYDAVQMRAIADRAGVALGTVYRYFPSKNHMLVMGLLMVFEGMRSRFEDVAIPGDTPSERILFVLRKNTEVLEKDRPRYEALVRAFMFADASASAELDAFGALMTEMFAKTIGVEQISDDQLNAIRVIGDVWMSSLVSWVAGRISVDEVMAHLGLAVRLVFRRLGG</sequence>
<dbReference type="GO" id="GO:0003700">
    <property type="term" value="F:DNA-binding transcription factor activity"/>
    <property type="evidence" value="ECO:0007669"/>
    <property type="project" value="TreeGrafter"/>
</dbReference>
<dbReference type="Gene3D" id="1.10.357.10">
    <property type="entry name" value="Tetracycline Repressor, domain 2"/>
    <property type="match status" value="1"/>
</dbReference>
<evidence type="ECO:0000256" key="1">
    <source>
        <dbReference type="ARBA" id="ARBA00023125"/>
    </source>
</evidence>
<gene>
    <name evidence="5" type="ORF">C5613_02380</name>
</gene>
<dbReference type="EMBL" id="PUIO01000002">
    <property type="protein sequence ID" value="PQP26667.1"/>
    <property type="molecule type" value="Genomic_DNA"/>
</dbReference>
<evidence type="ECO:0000259" key="4">
    <source>
        <dbReference type="PROSITE" id="PS50977"/>
    </source>
</evidence>
<dbReference type="PANTHER" id="PTHR30055:SF242">
    <property type="entry name" value="HTH-TYPE TRANSCRIPTIONAL REPRESSOR KSTR"/>
    <property type="match status" value="1"/>
</dbReference>
<reference evidence="6" key="1">
    <citation type="submission" date="2018-02" db="EMBL/GenBank/DDBJ databases">
        <title>Draft genome sequencing of Rhodococcus opacus KU647198.</title>
        <authorList>
            <person name="Zheng B.-X."/>
        </authorList>
    </citation>
    <scope>NUCLEOTIDE SEQUENCE [LARGE SCALE GENOMIC DNA]</scope>
    <source>
        <strain evidence="6">04-OD7</strain>
    </source>
</reference>
<protein>
    <submittedName>
        <fullName evidence="5">TetR/AcrR family transcriptional regulator</fullName>
    </submittedName>
</protein>
<dbReference type="Proteomes" id="UP000239290">
    <property type="component" value="Unassembled WGS sequence"/>
</dbReference>
<feature type="DNA-binding region" description="H-T-H motif" evidence="2">
    <location>
        <begin position="73"/>
        <end position="92"/>
    </location>
</feature>
<accession>A0A2S8JHZ9</accession>
<dbReference type="Pfam" id="PF00440">
    <property type="entry name" value="TetR_N"/>
    <property type="match status" value="1"/>
</dbReference>
<dbReference type="PANTHER" id="PTHR30055">
    <property type="entry name" value="HTH-TYPE TRANSCRIPTIONAL REGULATOR RUTR"/>
    <property type="match status" value="1"/>
</dbReference>
<dbReference type="InterPro" id="IPR001647">
    <property type="entry name" value="HTH_TetR"/>
</dbReference>
<evidence type="ECO:0000256" key="3">
    <source>
        <dbReference type="SAM" id="MobiDB-lite"/>
    </source>
</evidence>
<evidence type="ECO:0000313" key="6">
    <source>
        <dbReference type="Proteomes" id="UP000239290"/>
    </source>
</evidence>
<dbReference type="GO" id="GO:0000976">
    <property type="term" value="F:transcription cis-regulatory region binding"/>
    <property type="evidence" value="ECO:0007669"/>
    <property type="project" value="TreeGrafter"/>
</dbReference>
<dbReference type="InterPro" id="IPR009057">
    <property type="entry name" value="Homeodomain-like_sf"/>
</dbReference>
<dbReference type="PROSITE" id="PS50977">
    <property type="entry name" value="HTH_TETR_2"/>
    <property type="match status" value="1"/>
</dbReference>
<feature type="region of interest" description="Disordered" evidence="3">
    <location>
        <begin position="1"/>
        <end position="25"/>
    </location>
</feature>
<dbReference type="PRINTS" id="PR00455">
    <property type="entry name" value="HTHTETR"/>
</dbReference>